<evidence type="ECO:0000313" key="21">
    <source>
        <dbReference type="Proteomes" id="UP000472240"/>
    </source>
</evidence>
<evidence type="ECO:0000256" key="15">
    <source>
        <dbReference type="ARBA" id="ARBA00048162"/>
    </source>
</evidence>
<evidence type="ECO:0000256" key="11">
    <source>
        <dbReference type="ARBA" id="ARBA00041031"/>
    </source>
</evidence>
<dbReference type="Gene3D" id="3.90.1480.20">
    <property type="entry name" value="Glycosyl transferase family 29"/>
    <property type="match status" value="1"/>
</dbReference>
<evidence type="ECO:0000256" key="12">
    <source>
        <dbReference type="ARBA" id="ARBA00041799"/>
    </source>
</evidence>
<dbReference type="InterPro" id="IPR038578">
    <property type="entry name" value="GT29-like_sf"/>
</dbReference>
<dbReference type="Proteomes" id="UP000472240">
    <property type="component" value="Chromosome 2"/>
</dbReference>
<evidence type="ECO:0000256" key="8">
    <source>
        <dbReference type="ARBA" id="ARBA00023034"/>
    </source>
</evidence>
<keyword evidence="6" id="KW-0735">Signal-anchor</keyword>
<gene>
    <name evidence="20" type="primary">ST3GAL6</name>
</gene>
<keyword evidence="8" id="KW-0333">Golgi apparatus</keyword>
<reference evidence="21" key="3">
    <citation type="submission" date="2018-12" db="EMBL/GenBank/DDBJ databases">
        <title>G10K-VGP greater horseshoe bat female genome, primary haplotype.</title>
        <authorList>
            <person name="Teeling E."/>
            <person name="Myers G."/>
            <person name="Vernes S."/>
            <person name="Pippel M."/>
            <person name="Winkler S."/>
            <person name="Fedrigo O."/>
            <person name="Rhie A."/>
            <person name="Koren S."/>
            <person name="Phillippy A."/>
            <person name="Lewin H."/>
            <person name="Damas J."/>
            <person name="Howe K."/>
            <person name="Mountcastle J."/>
            <person name="Jarvis E.D."/>
        </authorList>
    </citation>
    <scope>NUCLEOTIDE SEQUENCE [LARGE SCALE GENOMIC DNA]</scope>
</reference>
<evidence type="ECO:0000256" key="16">
    <source>
        <dbReference type="ARBA" id="ARBA00049294"/>
    </source>
</evidence>
<protein>
    <recommendedName>
        <fullName evidence="11">Type 2 lactosamine alpha-2,3-sialyltransferase</fullName>
        <ecNumber evidence="19">2.4.3.6</ecNumber>
    </recommendedName>
    <alternativeName>
        <fullName evidence="13">CMP-NeuAc:beta-galactoside alpha-2,3-sialyltransferase VI</fullName>
    </alternativeName>
    <alternativeName>
        <fullName evidence="12">ST3Gal VI</fullName>
    </alternativeName>
    <alternativeName>
        <fullName evidence="14">Sialyltransferase 10</fullName>
    </alternativeName>
</protein>
<evidence type="ECO:0000256" key="10">
    <source>
        <dbReference type="ARBA" id="ARBA00023180"/>
    </source>
</evidence>
<accession>A0A671ECY6</accession>
<comment type="catalytic activity">
    <reaction evidence="15">
        <text>a neolactoside nLc4Cer(d18:1(4E)) + CMP-N-acetyl-beta-neuraminate = a neolactoside IV(3)-alpha-NeuAc-nLc4Cer(d18:1(4E)) + CMP + H(+)</text>
        <dbReference type="Rhea" id="RHEA:18913"/>
        <dbReference type="ChEBI" id="CHEBI:15378"/>
        <dbReference type="ChEBI" id="CHEBI:17006"/>
        <dbReference type="ChEBI" id="CHEBI:57812"/>
        <dbReference type="ChEBI" id="CHEBI:58665"/>
        <dbReference type="ChEBI" id="CHEBI:60377"/>
        <dbReference type="EC" id="2.4.3.6"/>
    </reaction>
    <physiologicalReaction direction="left-to-right" evidence="15">
        <dbReference type="Rhea" id="RHEA:18914"/>
    </physiologicalReaction>
</comment>
<name>A0A671ECY6_RHIFE</name>
<evidence type="ECO:0000256" key="6">
    <source>
        <dbReference type="ARBA" id="ARBA00022968"/>
    </source>
</evidence>
<sequence>MKRRNKIQTCLSKPAFASLLRFQQFHPFLCAADFKKVASFYDNDKFDLPYGTRTSAEYFRLALSKLQSCDLFDEFDKMNNGPVLGHEEEVGRRTTFRLFYPESVFSDPKHSDPNTTAILTAFKPHDLKWLWELLTGGKINTNGFWKKPGLNLIYKPYQIRILDPYIIRMAAYELLNFPKVFPKSQKPKHPTTGIIAITLAFHICHEVHLAGFKYNFSDLKSPLHYYGNATMSLMSQNAYHNVTAEQLFLKDIIEKNFVINLTQD</sequence>
<evidence type="ECO:0000313" key="20">
    <source>
        <dbReference type="Ensembl" id="ENSRFEP00010008397.1"/>
    </source>
</evidence>
<organism evidence="20 21">
    <name type="scientific">Rhinolophus ferrumequinum</name>
    <name type="common">Greater horseshoe bat</name>
    <dbReference type="NCBI Taxonomy" id="59479"/>
    <lineage>
        <taxon>Eukaryota</taxon>
        <taxon>Metazoa</taxon>
        <taxon>Chordata</taxon>
        <taxon>Craniata</taxon>
        <taxon>Vertebrata</taxon>
        <taxon>Euteleostomi</taxon>
        <taxon>Mammalia</taxon>
        <taxon>Eutheria</taxon>
        <taxon>Laurasiatheria</taxon>
        <taxon>Chiroptera</taxon>
        <taxon>Yinpterochiroptera</taxon>
        <taxon>Rhinolophoidea</taxon>
        <taxon>Rhinolophidae</taxon>
        <taxon>Rhinolophinae</taxon>
        <taxon>Rhinolophus</taxon>
    </lineage>
</organism>
<keyword evidence="21" id="KW-1185">Reference proteome</keyword>
<keyword evidence="4" id="KW-0808">Transferase</keyword>
<evidence type="ECO:0000256" key="13">
    <source>
        <dbReference type="ARBA" id="ARBA00042335"/>
    </source>
</evidence>
<comment type="catalytic activity">
    <reaction evidence="16">
        <text>a beta-D-galactosyl-(1-&gt;4)-N-acetyl-beta-D-glucosaminyl derivative + CMP-N-acetyl-beta-neuraminate = an N-acetyl-alpha-neuraminyl-(2-&gt;3)-beta-D-galactosyl-(1-&gt;4)-N-acetyl-beta-D-glucosaminyl derivative + CMP + H(+)</text>
        <dbReference type="Rhea" id="RHEA:52316"/>
        <dbReference type="ChEBI" id="CHEBI:15378"/>
        <dbReference type="ChEBI" id="CHEBI:57812"/>
        <dbReference type="ChEBI" id="CHEBI:60377"/>
        <dbReference type="ChEBI" id="CHEBI:133507"/>
        <dbReference type="ChEBI" id="CHEBI:136545"/>
        <dbReference type="EC" id="2.4.3.6"/>
    </reaction>
    <physiologicalReaction direction="left-to-right" evidence="16">
        <dbReference type="Rhea" id="RHEA:52317"/>
    </physiologicalReaction>
</comment>
<keyword evidence="3" id="KW-0328">Glycosyltransferase</keyword>
<dbReference type="EC" id="2.4.3.6" evidence="19"/>
<dbReference type="InterPro" id="IPR012163">
    <property type="entry name" value="Sialyl_trans"/>
</dbReference>
<reference evidence="20 21" key="2">
    <citation type="journal article" date="2018" name="Annu Rev Anim Biosci">
        <title>Bat Biology, Genomes, and the Bat1K Project: To Generate Chromosome-Level Genomes for All Living Bat Species.</title>
        <authorList>
            <person name="Teeling E.C."/>
            <person name="Vernes S.C."/>
            <person name="Davalos L.M."/>
            <person name="Ray D.A."/>
            <person name="Gilbert M.T.P."/>
            <person name="Myers E."/>
        </authorList>
    </citation>
    <scope>NUCLEOTIDE SEQUENCE</scope>
</reference>
<comment type="similarity">
    <text evidence="2">Belongs to the glycosyltransferase 29 family.</text>
</comment>
<dbReference type="InterPro" id="IPR051142">
    <property type="entry name" value="Glycosyltransferase_29"/>
</dbReference>
<reference evidence="20 21" key="1">
    <citation type="journal article" date="2015" name="Annu Rev Anim Biosci">
        <title>The Genome 10K Project: a way forward.</title>
        <authorList>
            <person name="Koepfli K.P."/>
            <person name="Paten B."/>
            <person name="O'Brien S.J."/>
            <person name="Koepfli K.P."/>
            <person name="Paten B."/>
            <person name="Antunes A."/>
            <person name="Belov K."/>
            <person name="Bustamante C."/>
            <person name="Castoe T.A."/>
            <person name="Clawson H."/>
            <person name="Crawford A.J."/>
            <person name="Diekhans M."/>
            <person name="Distel D."/>
            <person name="Durbin R."/>
            <person name="Earl D."/>
            <person name="Fujita M.K."/>
            <person name="Gamble T."/>
            <person name="Georges A."/>
            <person name="Gemmell N."/>
            <person name="Gilbert M.T."/>
            <person name="Graves J.M."/>
            <person name="Green R.E."/>
            <person name="Hickey G."/>
            <person name="Jarvis E.D."/>
            <person name="Johnson W."/>
            <person name="Komissarov A."/>
            <person name="Korf I."/>
            <person name="Kuhn R."/>
            <person name="Larkin D.M."/>
            <person name="Lewin H."/>
            <person name="Lopez J.V."/>
            <person name="Ma J."/>
            <person name="Marques-Bonet T."/>
            <person name="Miller W."/>
            <person name="Murphy R."/>
            <person name="Pevzner P."/>
            <person name="Shapiro B."/>
            <person name="Steiner C."/>
            <person name="Tamazian G."/>
            <person name="Venkatesh B."/>
            <person name="Wang J."/>
            <person name="Wayne R."/>
            <person name="Wiley E."/>
            <person name="Yang H."/>
            <person name="Zhang G."/>
            <person name="Haussler D."/>
            <person name="Ryder O."/>
            <person name="O'Brien S.J."/>
        </authorList>
    </citation>
    <scope>NUCLEOTIDE SEQUENCE</scope>
</reference>
<keyword evidence="10" id="KW-0325">Glycoprotein</keyword>
<evidence type="ECO:0000256" key="2">
    <source>
        <dbReference type="ARBA" id="ARBA00006003"/>
    </source>
</evidence>
<dbReference type="GO" id="GO:0008118">
    <property type="term" value="F:N-acetyllactosaminide alpha-2,3-sialyltransferase activity"/>
    <property type="evidence" value="ECO:0007669"/>
    <property type="project" value="UniProtKB-EC"/>
</dbReference>
<dbReference type="GO" id="GO:0009247">
    <property type="term" value="P:glycolipid biosynthetic process"/>
    <property type="evidence" value="ECO:0007669"/>
    <property type="project" value="TreeGrafter"/>
</dbReference>
<evidence type="ECO:0000256" key="14">
    <source>
        <dbReference type="ARBA" id="ARBA00042659"/>
    </source>
</evidence>
<dbReference type="PANTHER" id="PTHR13713">
    <property type="entry name" value="SIALYLTRANSFERASE"/>
    <property type="match status" value="1"/>
</dbReference>
<evidence type="ECO:0000256" key="17">
    <source>
        <dbReference type="ARBA" id="ARBA00049316"/>
    </source>
</evidence>
<dbReference type="Pfam" id="PF00777">
    <property type="entry name" value="Glyco_transf_29"/>
    <property type="match status" value="1"/>
</dbReference>
<reference evidence="20" key="5">
    <citation type="submission" date="2025-09" db="UniProtKB">
        <authorList>
            <consortium name="Ensembl"/>
        </authorList>
    </citation>
    <scope>IDENTIFICATION</scope>
</reference>
<dbReference type="GO" id="GO:0000139">
    <property type="term" value="C:Golgi membrane"/>
    <property type="evidence" value="ECO:0007669"/>
    <property type="project" value="UniProtKB-SubCell"/>
</dbReference>
<evidence type="ECO:0000256" key="5">
    <source>
        <dbReference type="ARBA" id="ARBA00022692"/>
    </source>
</evidence>
<comment type="function">
    <text evidence="18">Transfers the sialyl residue from CMP-N-acetyl-beta-neuraminate to the terminal galactose residue on sugar chains of glycoproteins and glycolipids. It's alpha-2,3-sialyltransferase activity is specific toward type II glycan chains (Galbeta1-4GlcNAc) on glycoproteins and glycolipids such as neolactosides nLc4Cer and nLc6Cer, whose sialyl-products serve as precursors for the Lewis X antigen. Critically involved in the synthesis of functional selectin ligands needed for neutrophil recruitment during inflammation and lymphocyte homing to the lymph nodes.</text>
</comment>
<evidence type="ECO:0000256" key="3">
    <source>
        <dbReference type="ARBA" id="ARBA00022676"/>
    </source>
</evidence>
<comment type="subcellular location">
    <subcellularLocation>
        <location evidence="1">Golgi apparatus membrane</location>
        <topology evidence="1">Single-pass type II membrane protein</topology>
    </subcellularLocation>
</comment>
<reference evidence="20" key="4">
    <citation type="submission" date="2025-08" db="UniProtKB">
        <authorList>
            <consortium name="Ensembl"/>
        </authorList>
    </citation>
    <scope>IDENTIFICATION</scope>
</reference>
<evidence type="ECO:0000256" key="9">
    <source>
        <dbReference type="ARBA" id="ARBA00023136"/>
    </source>
</evidence>
<dbReference type="GeneTree" id="ENSGT00940000161415"/>
<evidence type="ECO:0000256" key="18">
    <source>
        <dbReference type="ARBA" id="ARBA00049601"/>
    </source>
</evidence>
<dbReference type="InterPro" id="IPR001675">
    <property type="entry name" value="Glyco_trans_29"/>
</dbReference>
<evidence type="ECO:0000256" key="19">
    <source>
        <dbReference type="ARBA" id="ARBA00049726"/>
    </source>
</evidence>
<keyword evidence="5" id="KW-0812">Transmembrane</keyword>
<dbReference type="PANTHER" id="PTHR13713:SF8">
    <property type="entry name" value="TYPE 2 LACTOSAMINE ALPHA-2,3-SIALYLTRANSFERASE"/>
    <property type="match status" value="1"/>
</dbReference>
<evidence type="ECO:0000256" key="7">
    <source>
        <dbReference type="ARBA" id="ARBA00022989"/>
    </source>
</evidence>
<evidence type="ECO:0000256" key="1">
    <source>
        <dbReference type="ARBA" id="ARBA00004323"/>
    </source>
</evidence>
<dbReference type="AlphaFoldDB" id="A0A671ECY6"/>
<comment type="catalytic activity">
    <reaction evidence="17">
        <text>a neolactoside nLc6Cer(d18:1(4E)) + CMP-N-acetyl-beta-neuraminate = a neolactoside VI(3)-alpha-NeuNAc-nLc6Cer(d18:1(4E)) + CMP + H(+)</text>
        <dbReference type="Rhea" id="RHEA:80751"/>
        <dbReference type="ChEBI" id="CHEBI:15378"/>
        <dbReference type="ChEBI" id="CHEBI:57812"/>
        <dbReference type="ChEBI" id="CHEBI:60377"/>
        <dbReference type="ChEBI" id="CHEBI:61610"/>
        <dbReference type="ChEBI" id="CHEBI:144452"/>
    </reaction>
    <physiologicalReaction direction="left-to-right" evidence="17">
        <dbReference type="Rhea" id="RHEA:80752"/>
    </physiologicalReaction>
</comment>
<proteinExistence type="inferred from homology"/>
<keyword evidence="9" id="KW-0472">Membrane</keyword>
<evidence type="ECO:0000256" key="4">
    <source>
        <dbReference type="ARBA" id="ARBA00022679"/>
    </source>
</evidence>
<dbReference type="PIRSF" id="PIRSF005557">
    <property type="entry name" value="Sialyl_trans"/>
    <property type="match status" value="1"/>
</dbReference>
<dbReference type="Ensembl" id="ENSRFET00010009231.1">
    <property type="protein sequence ID" value="ENSRFEP00010008397.1"/>
    <property type="gene ID" value="ENSRFEG00010005722.1"/>
</dbReference>
<keyword evidence="7" id="KW-1133">Transmembrane helix</keyword>